<dbReference type="PANTHER" id="PTHR30173">
    <property type="entry name" value="SIGMA 19 FACTOR"/>
    <property type="match status" value="1"/>
</dbReference>
<dbReference type="Pfam" id="PF04542">
    <property type="entry name" value="Sigma70_r2"/>
    <property type="match status" value="1"/>
</dbReference>
<dbReference type="InterPro" id="IPR013249">
    <property type="entry name" value="RNA_pol_sigma70_r4_t2"/>
</dbReference>
<dbReference type="AlphaFoldDB" id="A0A3D9QUZ6"/>
<dbReference type="GO" id="GO:0006352">
    <property type="term" value="P:DNA-templated transcription initiation"/>
    <property type="evidence" value="ECO:0007669"/>
    <property type="project" value="InterPro"/>
</dbReference>
<comment type="caution">
    <text evidence="4">The sequence shown here is derived from an EMBL/GenBank/DDBJ whole genome shotgun (WGS) entry which is preliminary data.</text>
</comment>
<dbReference type="SUPFAM" id="SSF88946">
    <property type="entry name" value="Sigma2 domain of RNA polymerase sigma factors"/>
    <property type="match status" value="1"/>
</dbReference>
<gene>
    <name evidence="4" type="ORF">A8990_13959</name>
</gene>
<dbReference type="PANTHER" id="PTHR30173:SF36">
    <property type="entry name" value="ECF RNA POLYMERASE SIGMA FACTOR SIGJ"/>
    <property type="match status" value="1"/>
</dbReference>
<proteinExistence type="predicted"/>
<comment type="subunit">
    <text evidence="1">Interacts transiently with the RNA polymerase catalytic core formed by RpoA, RpoB, RpoC and RpoZ (2 alpha, 1 beta, 1 beta' and 1 omega subunit) to form the RNA polymerase holoenzyme that can initiate transcription.</text>
</comment>
<protein>
    <submittedName>
        <fullName evidence="4">RNA polymerase sigma-70 factor (ECF subfamily)</fullName>
    </submittedName>
</protein>
<dbReference type="Pfam" id="PF08281">
    <property type="entry name" value="Sigma70_r4_2"/>
    <property type="match status" value="1"/>
</dbReference>
<dbReference type="CDD" id="cd00531">
    <property type="entry name" value="NTF2_like"/>
    <property type="match status" value="1"/>
</dbReference>
<dbReference type="Gene3D" id="3.10.450.50">
    <property type="match status" value="1"/>
</dbReference>
<dbReference type="GO" id="GO:0003677">
    <property type="term" value="F:DNA binding"/>
    <property type="evidence" value="ECO:0007669"/>
    <property type="project" value="InterPro"/>
</dbReference>
<dbReference type="EMBL" id="QTTN01000039">
    <property type="protein sequence ID" value="REE68070.1"/>
    <property type="molecule type" value="Genomic_DNA"/>
</dbReference>
<feature type="domain" description="RNA polymerase sigma factor 70 region 4 type 2" evidence="3">
    <location>
        <begin position="130"/>
        <end position="175"/>
    </location>
</feature>
<evidence type="ECO:0000313" key="4">
    <source>
        <dbReference type="EMBL" id="REE68070.1"/>
    </source>
</evidence>
<dbReference type="SUPFAM" id="SSF54427">
    <property type="entry name" value="NTF2-like"/>
    <property type="match status" value="1"/>
</dbReference>
<sequence length="309" mass="34139">MTMNEAAPQVSAQAGAQVEQLYREYKPLLTSVAYRMLGSMSEAEDAVQDVFVAVSKQDSGYAVQHPKAYLVKLVTNRALNMMKAAPRKRESYPGQWLPEPIIELGGEGSEAPLDRIVRDERLGYAMLVLLQMCTPPERAVFVLRESFGYDYADIAAMLDKSEAACRKIYSRAAAKIGHRPAVEDETALDASIKRFVQSFTQALDTGKLESFIHLLTEDAVMLSDGGGVVRSAINPITGRHRIEAFLRGIAGKGSLKGELREATISGQRAVLLVREGRSPYAIIFEPDEELGAIRAIYMVTNPEKLRRIF</sequence>
<evidence type="ECO:0000256" key="1">
    <source>
        <dbReference type="ARBA" id="ARBA00011344"/>
    </source>
</evidence>
<reference evidence="4 5" key="1">
    <citation type="submission" date="2018-08" db="EMBL/GenBank/DDBJ databases">
        <title>Genomic Encyclopedia of Type Strains, Phase III (KMG-III): the genomes of soil and plant-associated and newly described type strains.</title>
        <authorList>
            <person name="Whitman W."/>
        </authorList>
    </citation>
    <scope>NUCLEOTIDE SEQUENCE [LARGE SCALE GENOMIC DNA]</scope>
    <source>
        <strain evidence="4 5">CGMCC 1.10966</strain>
    </source>
</reference>
<evidence type="ECO:0000259" key="3">
    <source>
        <dbReference type="Pfam" id="PF08281"/>
    </source>
</evidence>
<dbReference type="InterPro" id="IPR036388">
    <property type="entry name" value="WH-like_DNA-bd_sf"/>
</dbReference>
<keyword evidence="5" id="KW-1185">Reference proteome</keyword>
<dbReference type="Proteomes" id="UP000256304">
    <property type="component" value="Unassembled WGS sequence"/>
</dbReference>
<dbReference type="RefSeq" id="WP_245996197.1">
    <property type="nucleotide sequence ID" value="NZ_QTTN01000039.1"/>
</dbReference>
<dbReference type="SUPFAM" id="SSF88659">
    <property type="entry name" value="Sigma3 and sigma4 domains of RNA polymerase sigma factors"/>
    <property type="match status" value="1"/>
</dbReference>
<feature type="domain" description="RNA polymerase sigma-70 region 2" evidence="2">
    <location>
        <begin position="21"/>
        <end position="84"/>
    </location>
</feature>
<dbReference type="Gene3D" id="1.10.10.10">
    <property type="entry name" value="Winged helix-like DNA-binding domain superfamily/Winged helix DNA-binding domain"/>
    <property type="match status" value="1"/>
</dbReference>
<organism evidence="4 5">
    <name type="scientific">Paenibacillus taihuensis</name>
    <dbReference type="NCBI Taxonomy" id="1156355"/>
    <lineage>
        <taxon>Bacteria</taxon>
        <taxon>Bacillati</taxon>
        <taxon>Bacillota</taxon>
        <taxon>Bacilli</taxon>
        <taxon>Bacillales</taxon>
        <taxon>Paenibacillaceae</taxon>
        <taxon>Paenibacillus</taxon>
    </lineage>
</organism>
<dbReference type="InterPro" id="IPR052704">
    <property type="entry name" value="ECF_Sigma-70_Domain"/>
</dbReference>
<dbReference type="InterPro" id="IPR007627">
    <property type="entry name" value="RNA_pol_sigma70_r2"/>
</dbReference>
<dbReference type="InterPro" id="IPR013324">
    <property type="entry name" value="RNA_pol_sigma_r3/r4-like"/>
</dbReference>
<evidence type="ECO:0000259" key="2">
    <source>
        <dbReference type="Pfam" id="PF04542"/>
    </source>
</evidence>
<evidence type="ECO:0000313" key="5">
    <source>
        <dbReference type="Proteomes" id="UP000256304"/>
    </source>
</evidence>
<dbReference type="GO" id="GO:0016987">
    <property type="term" value="F:sigma factor activity"/>
    <property type="evidence" value="ECO:0007669"/>
    <property type="project" value="InterPro"/>
</dbReference>
<dbReference type="InterPro" id="IPR013325">
    <property type="entry name" value="RNA_pol_sigma_r2"/>
</dbReference>
<accession>A0A3D9QUZ6</accession>
<name>A0A3D9QUZ6_9BACL</name>
<dbReference type="Gene3D" id="1.10.1740.10">
    <property type="match status" value="1"/>
</dbReference>
<dbReference type="InterPro" id="IPR014284">
    <property type="entry name" value="RNA_pol_sigma-70_dom"/>
</dbReference>
<dbReference type="InterPro" id="IPR032710">
    <property type="entry name" value="NTF2-like_dom_sf"/>
</dbReference>
<dbReference type="NCBIfam" id="TIGR02937">
    <property type="entry name" value="sigma70-ECF"/>
    <property type="match status" value="1"/>
</dbReference>